<organism evidence="1 2">
    <name type="scientific">Flavimobilis rhizosphaerae</name>
    <dbReference type="NCBI Taxonomy" id="2775421"/>
    <lineage>
        <taxon>Bacteria</taxon>
        <taxon>Bacillati</taxon>
        <taxon>Actinomycetota</taxon>
        <taxon>Actinomycetes</taxon>
        <taxon>Micrococcales</taxon>
        <taxon>Jonesiaceae</taxon>
        <taxon>Flavimobilis</taxon>
    </lineage>
</organism>
<gene>
    <name evidence="1" type="ORF">IGS67_07290</name>
</gene>
<dbReference type="Proteomes" id="UP000642107">
    <property type="component" value="Unassembled WGS sequence"/>
</dbReference>
<dbReference type="EMBL" id="JACZDF010000003">
    <property type="protein sequence ID" value="MBD9699294.1"/>
    <property type="molecule type" value="Genomic_DNA"/>
</dbReference>
<comment type="caution">
    <text evidence="1">The sequence shown here is derived from an EMBL/GenBank/DDBJ whole genome shotgun (WGS) entry which is preliminary data.</text>
</comment>
<dbReference type="RefSeq" id="WP_192279235.1">
    <property type="nucleotide sequence ID" value="NZ_JACZDF010000003.1"/>
</dbReference>
<evidence type="ECO:0000313" key="2">
    <source>
        <dbReference type="Proteomes" id="UP000642107"/>
    </source>
</evidence>
<keyword evidence="2" id="KW-1185">Reference proteome</keyword>
<evidence type="ECO:0008006" key="3">
    <source>
        <dbReference type="Google" id="ProtNLM"/>
    </source>
</evidence>
<proteinExistence type="predicted"/>
<protein>
    <recommendedName>
        <fullName evidence="3">Lipoprotein</fullName>
    </recommendedName>
</protein>
<sequence>MLTLWLAVSLTACTGPKTPDPTAAYTPPAWMAQKVELAERQAVVMERCLRDAGLDDEVSVDAGTVGASGRHETEALSPEEQKARVEARVAIASRCSEEAQAAHPSPPETREQDYVKMTQTAECIRASGYPEIGQPPSRDTWIDTYDDPGSFPWSGYGELYRLHPDITERAWSSLRAVCAEGGVSFSLSLDDRRGAQ</sequence>
<accession>A0ABR9DQS1</accession>
<reference evidence="1 2" key="1">
    <citation type="submission" date="2020-09" db="EMBL/GenBank/DDBJ databases">
        <title>Flavimobilis rhizosphaerae sp. nov., isolated from rhizosphere soil of Spartina alterniflora.</title>
        <authorList>
            <person name="Hanqin C."/>
        </authorList>
    </citation>
    <scope>NUCLEOTIDE SEQUENCE [LARGE SCALE GENOMIC DNA]</scope>
    <source>
        <strain evidence="1 2">GY 10621</strain>
    </source>
</reference>
<name>A0ABR9DQS1_9MICO</name>
<evidence type="ECO:0000313" key="1">
    <source>
        <dbReference type="EMBL" id="MBD9699294.1"/>
    </source>
</evidence>